<dbReference type="RefSeq" id="WP_189047872.1">
    <property type="nucleotide sequence ID" value="NZ_BMJQ01000008.1"/>
</dbReference>
<feature type="transmembrane region" description="Helical" evidence="6">
    <location>
        <begin position="343"/>
        <end position="365"/>
    </location>
</feature>
<feature type="transmembrane region" description="Helical" evidence="6">
    <location>
        <begin position="63"/>
        <end position="82"/>
    </location>
</feature>
<evidence type="ECO:0000256" key="2">
    <source>
        <dbReference type="ARBA" id="ARBA00022475"/>
    </source>
</evidence>
<dbReference type="PANTHER" id="PTHR33529">
    <property type="entry name" value="SLR0882 PROTEIN-RELATED"/>
    <property type="match status" value="1"/>
</dbReference>
<dbReference type="NCBIfam" id="TIGR04408">
    <property type="entry name" value="LptG_lptG"/>
    <property type="match status" value="1"/>
</dbReference>
<evidence type="ECO:0000256" key="4">
    <source>
        <dbReference type="ARBA" id="ARBA00022989"/>
    </source>
</evidence>
<organism evidence="7 8">
    <name type="scientific">Aliidongia dinghuensis</name>
    <dbReference type="NCBI Taxonomy" id="1867774"/>
    <lineage>
        <taxon>Bacteria</taxon>
        <taxon>Pseudomonadati</taxon>
        <taxon>Pseudomonadota</taxon>
        <taxon>Alphaproteobacteria</taxon>
        <taxon>Rhodospirillales</taxon>
        <taxon>Dongiaceae</taxon>
        <taxon>Aliidongia</taxon>
    </lineage>
</organism>
<keyword evidence="2" id="KW-1003">Cell membrane</keyword>
<dbReference type="Pfam" id="PF03739">
    <property type="entry name" value="LptF_LptG"/>
    <property type="match status" value="1"/>
</dbReference>
<keyword evidence="8" id="KW-1185">Reference proteome</keyword>
<dbReference type="EMBL" id="BMJQ01000008">
    <property type="protein sequence ID" value="GGF25257.1"/>
    <property type="molecule type" value="Genomic_DNA"/>
</dbReference>
<evidence type="ECO:0000313" key="8">
    <source>
        <dbReference type="Proteomes" id="UP000646365"/>
    </source>
</evidence>
<feature type="transmembrane region" description="Helical" evidence="6">
    <location>
        <begin position="313"/>
        <end position="337"/>
    </location>
</feature>
<comment type="subcellular location">
    <subcellularLocation>
        <location evidence="1">Cell membrane</location>
        <topology evidence="1">Multi-pass membrane protein</topology>
    </subcellularLocation>
</comment>
<comment type="caution">
    <text evidence="7">The sequence shown here is derived from an EMBL/GenBank/DDBJ whole genome shotgun (WGS) entry which is preliminary data.</text>
</comment>
<reference evidence="7" key="1">
    <citation type="journal article" date="2014" name="Int. J. Syst. Evol. Microbiol.">
        <title>Complete genome sequence of Corynebacterium casei LMG S-19264T (=DSM 44701T), isolated from a smear-ripened cheese.</title>
        <authorList>
            <consortium name="US DOE Joint Genome Institute (JGI-PGF)"/>
            <person name="Walter F."/>
            <person name="Albersmeier A."/>
            <person name="Kalinowski J."/>
            <person name="Ruckert C."/>
        </authorList>
    </citation>
    <scope>NUCLEOTIDE SEQUENCE</scope>
    <source>
        <strain evidence="7">CGMCC 1.15725</strain>
    </source>
</reference>
<evidence type="ECO:0000256" key="5">
    <source>
        <dbReference type="ARBA" id="ARBA00023136"/>
    </source>
</evidence>
<accession>A0A8J2YWC2</accession>
<evidence type="ECO:0000256" key="6">
    <source>
        <dbReference type="SAM" id="Phobius"/>
    </source>
</evidence>
<dbReference type="InterPro" id="IPR005495">
    <property type="entry name" value="LptG/LptF_permease"/>
</dbReference>
<keyword evidence="3 6" id="KW-0812">Transmembrane</keyword>
<keyword evidence="5 6" id="KW-0472">Membrane</keyword>
<protein>
    <submittedName>
        <fullName evidence="7">LPS export ABC transporter permease LptG</fullName>
    </submittedName>
</protein>
<proteinExistence type="predicted"/>
<feature type="transmembrane region" description="Helical" evidence="6">
    <location>
        <begin position="15"/>
        <end position="36"/>
    </location>
</feature>
<feature type="transmembrane region" description="Helical" evidence="6">
    <location>
        <begin position="103"/>
        <end position="126"/>
    </location>
</feature>
<evidence type="ECO:0000256" key="1">
    <source>
        <dbReference type="ARBA" id="ARBA00004651"/>
    </source>
</evidence>
<reference evidence="7" key="2">
    <citation type="submission" date="2020-09" db="EMBL/GenBank/DDBJ databases">
        <authorList>
            <person name="Sun Q."/>
            <person name="Zhou Y."/>
        </authorList>
    </citation>
    <scope>NUCLEOTIDE SEQUENCE</scope>
    <source>
        <strain evidence="7">CGMCC 1.15725</strain>
    </source>
</reference>
<dbReference type="InterPro" id="IPR030923">
    <property type="entry name" value="LptG"/>
</dbReference>
<sequence>MNFPTTLFGYIARQFLVWFTGTFIMILLLIFIGNLIELLRRAAAHPEISIGLLVKMAALQLPYTAQQVTPFAVLFGSIFALARMTRSQELIVARAAGVSVWQFLTPSITIAFLIGVIGVTVFNPLASSMQATFKQLEARFLKGQADDSLLLSSSGLWLRQSDTTGTQAVIHAQRLTPSDMTADGVTLYFFRDGDRMLRRIDAKTAVLHDGRWLVKDAWEWRPERKPESQHLDQVTVETNLTPRKIEDSFATPDTMSFWALPGFIDLLEKSGFSAQRHKLYFQSLLARPVLLCAMVLIAAIFSLRMQRRGGATTLVVGGVAAGFLLYFLTDVVFALGLSSTIPVALAAWTPAGISTLLGATLLLHLEDG</sequence>
<feature type="transmembrane region" description="Helical" evidence="6">
    <location>
        <begin position="279"/>
        <end position="301"/>
    </location>
</feature>
<name>A0A8J2YWC2_9PROT</name>
<gene>
    <name evidence="7" type="ORF">GCM10011611_34110</name>
</gene>
<dbReference type="GO" id="GO:0015920">
    <property type="term" value="P:lipopolysaccharide transport"/>
    <property type="evidence" value="ECO:0007669"/>
    <property type="project" value="TreeGrafter"/>
</dbReference>
<dbReference type="Proteomes" id="UP000646365">
    <property type="component" value="Unassembled WGS sequence"/>
</dbReference>
<evidence type="ECO:0000256" key="3">
    <source>
        <dbReference type="ARBA" id="ARBA00022692"/>
    </source>
</evidence>
<dbReference type="GO" id="GO:0043190">
    <property type="term" value="C:ATP-binding cassette (ABC) transporter complex"/>
    <property type="evidence" value="ECO:0007669"/>
    <property type="project" value="InterPro"/>
</dbReference>
<keyword evidence="4 6" id="KW-1133">Transmembrane helix</keyword>
<evidence type="ECO:0000313" key="7">
    <source>
        <dbReference type="EMBL" id="GGF25257.1"/>
    </source>
</evidence>
<dbReference type="AlphaFoldDB" id="A0A8J2YWC2"/>
<dbReference type="GO" id="GO:0055085">
    <property type="term" value="P:transmembrane transport"/>
    <property type="evidence" value="ECO:0007669"/>
    <property type="project" value="InterPro"/>
</dbReference>
<dbReference type="PANTHER" id="PTHR33529:SF2">
    <property type="entry name" value="LIPOPOLYSACCHARIDE EXPORT SYSTEM PERMEASE PROTEIN LPTG"/>
    <property type="match status" value="1"/>
</dbReference>